<organism evidence="2 3">
    <name type="scientific">Kipferlia bialata</name>
    <dbReference type="NCBI Taxonomy" id="797122"/>
    <lineage>
        <taxon>Eukaryota</taxon>
        <taxon>Metamonada</taxon>
        <taxon>Carpediemonas-like organisms</taxon>
        <taxon>Kipferlia</taxon>
    </lineage>
</organism>
<dbReference type="EMBL" id="BDIP01009409">
    <property type="protein sequence ID" value="GIQ92311.1"/>
    <property type="molecule type" value="Genomic_DNA"/>
</dbReference>
<evidence type="ECO:0000313" key="3">
    <source>
        <dbReference type="Proteomes" id="UP000265618"/>
    </source>
</evidence>
<feature type="coiled-coil region" evidence="1">
    <location>
        <begin position="10"/>
        <end position="51"/>
    </location>
</feature>
<feature type="non-terminal residue" evidence="2">
    <location>
        <position position="66"/>
    </location>
</feature>
<gene>
    <name evidence="2" type="ORF">KIPB_016004</name>
</gene>
<name>A0A9K3DB82_9EUKA</name>
<keyword evidence="3" id="KW-1185">Reference proteome</keyword>
<keyword evidence="1" id="KW-0175">Coiled coil</keyword>
<accession>A0A9K3DB82</accession>
<protein>
    <submittedName>
        <fullName evidence="2">Uncharacterized protein</fullName>
    </submittedName>
</protein>
<evidence type="ECO:0000256" key="1">
    <source>
        <dbReference type="SAM" id="Coils"/>
    </source>
</evidence>
<dbReference type="AlphaFoldDB" id="A0A9K3DB82"/>
<dbReference type="Proteomes" id="UP000265618">
    <property type="component" value="Unassembled WGS sequence"/>
</dbReference>
<sequence length="66" mass="7463">ADLADRGSGSKQLERERTELAKQLAEERSLRVTAEQKVQRLERQAKESEGSSEAITQLKCINIYIC</sequence>
<comment type="caution">
    <text evidence="2">The sequence shown here is derived from an EMBL/GenBank/DDBJ whole genome shotgun (WGS) entry which is preliminary data.</text>
</comment>
<proteinExistence type="predicted"/>
<evidence type="ECO:0000313" key="2">
    <source>
        <dbReference type="EMBL" id="GIQ92311.1"/>
    </source>
</evidence>
<reference evidence="2 3" key="1">
    <citation type="journal article" date="2018" name="PLoS ONE">
        <title>The draft genome of Kipferlia bialata reveals reductive genome evolution in fornicate parasites.</title>
        <authorList>
            <person name="Tanifuji G."/>
            <person name="Takabayashi S."/>
            <person name="Kume K."/>
            <person name="Takagi M."/>
            <person name="Nakayama T."/>
            <person name="Kamikawa R."/>
            <person name="Inagaki Y."/>
            <person name="Hashimoto T."/>
        </authorList>
    </citation>
    <scope>NUCLEOTIDE SEQUENCE [LARGE SCALE GENOMIC DNA]</scope>
    <source>
        <strain evidence="2">NY0173</strain>
    </source>
</reference>
<feature type="non-terminal residue" evidence="2">
    <location>
        <position position="1"/>
    </location>
</feature>